<dbReference type="Pfam" id="PF04102">
    <property type="entry name" value="SlyX"/>
    <property type="match status" value="1"/>
</dbReference>
<dbReference type="SUPFAM" id="SSF144266">
    <property type="entry name" value="MPN010-like"/>
    <property type="match status" value="1"/>
</dbReference>
<evidence type="ECO:0000313" key="1">
    <source>
        <dbReference type="EMBL" id="NDY90476.1"/>
    </source>
</evidence>
<dbReference type="InterPro" id="IPR007236">
    <property type="entry name" value="SlyX"/>
</dbReference>
<accession>A0A7C9PFB0</accession>
<dbReference type="PANTHER" id="PTHR36508">
    <property type="entry name" value="PROTEIN SLYX"/>
    <property type="match status" value="1"/>
</dbReference>
<dbReference type="PANTHER" id="PTHR36508:SF1">
    <property type="entry name" value="PROTEIN SLYX"/>
    <property type="match status" value="1"/>
</dbReference>
<sequence>MSPHHHPHALDATQDPADERLTSLEIKISYLEDQVDALNQTVYRQANQIDVLIHELRALKAQQAAGGTVVRSLRDELPPHY</sequence>
<keyword evidence="2" id="KW-1185">Reference proteome</keyword>
<protein>
    <submittedName>
        <fullName evidence="1">SlyX family protein</fullName>
    </submittedName>
</protein>
<gene>
    <name evidence="1" type="ORF">G3A44_04600</name>
</gene>
<organism evidence="1 2">
    <name type="scientific">Ideonella livida</name>
    <dbReference type="NCBI Taxonomy" id="2707176"/>
    <lineage>
        <taxon>Bacteria</taxon>
        <taxon>Pseudomonadati</taxon>
        <taxon>Pseudomonadota</taxon>
        <taxon>Betaproteobacteria</taxon>
        <taxon>Burkholderiales</taxon>
        <taxon>Sphaerotilaceae</taxon>
        <taxon>Ideonella</taxon>
    </lineage>
</organism>
<comment type="caution">
    <text evidence="1">The sequence shown here is derived from an EMBL/GenBank/DDBJ whole genome shotgun (WGS) entry which is preliminary data.</text>
</comment>
<dbReference type="RefSeq" id="WP_163456340.1">
    <property type="nucleotide sequence ID" value="NZ_JAAGOH010000004.1"/>
</dbReference>
<dbReference type="EMBL" id="JAAGOH010000004">
    <property type="protein sequence ID" value="NDY90476.1"/>
    <property type="molecule type" value="Genomic_DNA"/>
</dbReference>
<proteinExistence type="predicted"/>
<name>A0A7C9PFB0_9BURK</name>
<reference evidence="1 2" key="1">
    <citation type="submission" date="2020-02" db="EMBL/GenBank/DDBJ databases">
        <title>Ideonella bacterium strain TBM-1.</title>
        <authorList>
            <person name="Chen W.-M."/>
        </authorList>
    </citation>
    <scope>NUCLEOTIDE SEQUENCE [LARGE SCALE GENOMIC DNA]</scope>
    <source>
        <strain evidence="1 2">TBM-1</strain>
    </source>
</reference>
<dbReference type="Proteomes" id="UP000484255">
    <property type="component" value="Unassembled WGS sequence"/>
</dbReference>
<evidence type="ECO:0000313" key="2">
    <source>
        <dbReference type="Proteomes" id="UP000484255"/>
    </source>
</evidence>
<dbReference type="AlphaFoldDB" id="A0A7C9PFB0"/>